<feature type="compositionally biased region" description="Basic residues" evidence="1">
    <location>
        <begin position="72"/>
        <end position="81"/>
    </location>
</feature>
<evidence type="ECO:0000313" key="2">
    <source>
        <dbReference type="EMBL" id="KAH7093199.1"/>
    </source>
</evidence>
<dbReference type="OrthoDB" id="3777131at2759"/>
<proteinExistence type="predicted"/>
<organism evidence="2 3">
    <name type="scientific">Paraphoma chrysanthemicola</name>
    <dbReference type="NCBI Taxonomy" id="798071"/>
    <lineage>
        <taxon>Eukaryota</taxon>
        <taxon>Fungi</taxon>
        <taxon>Dikarya</taxon>
        <taxon>Ascomycota</taxon>
        <taxon>Pezizomycotina</taxon>
        <taxon>Dothideomycetes</taxon>
        <taxon>Pleosporomycetidae</taxon>
        <taxon>Pleosporales</taxon>
        <taxon>Pleosporineae</taxon>
        <taxon>Phaeosphaeriaceae</taxon>
        <taxon>Paraphoma</taxon>
    </lineage>
</organism>
<feature type="region of interest" description="Disordered" evidence="1">
    <location>
        <begin position="1"/>
        <end position="105"/>
    </location>
</feature>
<dbReference type="EMBL" id="JAGMVJ010000002">
    <property type="protein sequence ID" value="KAH7093199.1"/>
    <property type="molecule type" value="Genomic_DNA"/>
</dbReference>
<evidence type="ECO:0000313" key="3">
    <source>
        <dbReference type="Proteomes" id="UP000813461"/>
    </source>
</evidence>
<feature type="region of interest" description="Disordered" evidence="1">
    <location>
        <begin position="284"/>
        <end position="303"/>
    </location>
</feature>
<sequence length="303" mass="32619">MADSMQVASPQTPGSARKAPSTTTTPSKSKPSKGSGAGTKRKVKTEDASPSQAKPRKKKAEKGAAAQVPPNKKQKVQKKGSGKNDDLDSGKQHLPPTLDTDGYEHIPIPIPRPSQTSSQPFQAAQPFPTNQNLRINAQLQPNASGINTDSGSTTPSTPITPGNTNIFVALLMAVLKKTPSLLPSATPLTSDQIDTITYTLWNACLTHENSAPLNLANKYGAMLSEAKVRVLACMGFLPSWWFLREQFVLPAVKRFGRAVDDTQMDGWTAEAAKQTARMMARVERRGEKGRVGEMEKENGDVEG</sequence>
<keyword evidence="3" id="KW-1185">Reference proteome</keyword>
<accession>A0A8K0W3D5</accession>
<gene>
    <name evidence="2" type="ORF">FB567DRAFT_575949</name>
</gene>
<evidence type="ECO:0000256" key="1">
    <source>
        <dbReference type="SAM" id="MobiDB-lite"/>
    </source>
</evidence>
<feature type="compositionally biased region" description="Polar residues" evidence="1">
    <location>
        <begin position="1"/>
        <end position="14"/>
    </location>
</feature>
<protein>
    <submittedName>
        <fullName evidence="2">Uncharacterized protein</fullName>
    </submittedName>
</protein>
<feature type="compositionally biased region" description="Low complexity" evidence="1">
    <location>
        <begin position="18"/>
        <end position="34"/>
    </location>
</feature>
<dbReference type="AlphaFoldDB" id="A0A8K0W3D5"/>
<reference evidence="2" key="1">
    <citation type="journal article" date="2021" name="Nat. Commun.">
        <title>Genetic determinants of endophytism in the Arabidopsis root mycobiome.</title>
        <authorList>
            <person name="Mesny F."/>
            <person name="Miyauchi S."/>
            <person name="Thiergart T."/>
            <person name="Pickel B."/>
            <person name="Atanasova L."/>
            <person name="Karlsson M."/>
            <person name="Huettel B."/>
            <person name="Barry K.W."/>
            <person name="Haridas S."/>
            <person name="Chen C."/>
            <person name="Bauer D."/>
            <person name="Andreopoulos W."/>
            <person name="Pangilinan J."/>
            <person name="LaButti K."/>
            <person name="Riley R."/>
            <person name="Lipzen A."/>
            <person name="Clum A."/>
            <person name="Drula E."/>
            <person name="Henrissat B."/>
            <person name="Kohler A."/>
            <person name="Grigoriev I.V."/>
            <person name="Martin F.M."/>
            <person name="Hacquard S."/>
        </authorList>
    </citation>
    <scope>NUCLEOTIDE SEQUENCE</scope>
    <source>
        <strain evidence="2">MPI-SDFR-AT-0120</strain>
    </source>
</reference>
<comment type="caution">
    <text evidence="2">The sequence shown here is derived from an EMBL/GenBank/DDBJ whole genome shotgun (WGS) entry which is preliminary data.</text>
</comment>
<feature type="compositionally biased region" description="Basic and acidic residues" evidence="1">
    <location>
        <begin position="82"/>
        <end position="91"/>
    </location>
</feature>
<name>A0A8K0W3D5_9PLEO</name>
<dbReference type="Proteomes" id="UP000813461">
    <property type="component" value="Unassembled WGS sequence"/>
</dbReference>